<accession>A0A1H7S716</accession>
<dbReference type="PROSITE" id="PS50995">
    <property type="entry name" value="HTH_MARR_2"/>
    <property type="match status" value="1"/>
</dbReference>
<dbReference type="Proteomes" id="UP000321425">
    <property type="component" value="Unassembled WGS sequence"/>
</dbReference>
<dbReference type="InterPro" id="IPR036390">
    <property type="entry name" value="WH_DNA-bd_sf"/>
</dbReference>
<evidence type="ECO:0000313" key="3">
    <source>
        <dbReference type="EMBL" id="GEK89087.1"/>
    </source>
</evidence>
<dbReference type="CDD" id="cd00090">
    <property type="entry name" value="HTH_ARSR"/>
    <property type="match status" value="1"/>
</dbReference>
<evidence type="ECO:0000259" key="2">
    <source>
        <dbReference type="PROSITE" id="PS50995"/>
    </source>
</evidence>
<evidence type="ECO:0000313" key="5">
    <source>
        <dbReference type="Proteomes" id="UP000198548"/>
    </source>
</evidence>
<dbReference type="AlphaFoldDB" id="A0A1H7S716"/>
<dbReference type="GO" id="GO:0006950">
    <property type="term" value="P:response to stress"/>
    <property type="evidence" value="ECO:0007669"/>
    <property type="project" value="TreeGrafter"/>
</dbReference>
<reference evidence="3 6" key="2">
    <citation type="submission" date="2019-07" db="EMBL/GenBank/DDBJ databases">
        <title>Whole genome shotgun sequence of Alkalibacterium putridalgicola NBRC 103243.</title>
        <authorList>
            <person name="Hosoyama A."/>
            <person name="Uohara A."/>
            <person name="Ohji S."/>
            <person name="Ichikawa N."/>
        </authorList>
    </citation>
    <scope>NUCLEOTIDE SEQUENCE [LARGE SCALE GENOMIC DNA]</scope>
    <source>
        <strain evidence="3 6">NBRC 103243</strain>
    </source>
</reference>
<dbReference type="Pfam" id="PF12802">
    <property type="entry name" value="MarR_2"/>
    <property type="match status" value="1"/>
</dbReference>
<dbReference type="OrthoDB" id="2411388at2"/>
<organism evidence="4 5">
    <name type="scientific">Alkalibacterium putridalgicola</name>
    <dbReference type="NCBI Taxonomy" id="426703"/>
    <lineage>
        <taxon>Bacteria</taxon>
        <taxon>Bacillati</taxon>
        <taxon>Bacillota</taxon>
        <taxon>Bacilli</taxon>
        <taxon>Lactobacillales</taxon>
        <taxon>Carnobacteriaceae</taxon>
        <taxon>Alkalibacterium</taxon>
    </lineage>
</organism>
<dbReference type="PANTHER" id="PTHR33164">
    <property type="entry name" value="TRANSCRIPTIONAL REGULATOR, MARR FAMILY"/>
    <property type="match status" value="1"/>
</dbReference>
<dbReference type="EMBL" id="FOBL01000007">
    <property type="protein sequence ID" value="SEL68430.1"/>
    <property type="molecule type" value="Genomic_DNA"/>
</dbReference>
<dbReference type="PRINTS" id="PR00598">
    <property type="entry name" value="HTHMARR"/>
</dbReference>
<dbReference type="InterPro" id="IPR011991">
    <property type="entry name" value="ArsR-like_HTH"/>
</dbReference>
<dbReference type="GO" id="GO:0003677">
    <property type="term" value="F:DNA binding"/>
    <property type="evidence" value="ECO:0007669"/>
    <property type="project" value="UniProtKB-KW"/>
</dbReference>
<dbReference type="STRING" id="426703.SAMN04488100_10737"/>
<gene>
    <name evidence="3" type="ORF">APU01nite_11260</name>
    <name evidence="4" type="ORF">SAMN04488100_10737</name>
</gene>
<dbReference type="InterPro" id="IPR036388">
    <property type="entry name" value="WH-like_DNA-bd_sf"/>
</dbReference>
<sequence length="144" mass="16902">MESTEKSLQLLEKVTEFNHHYKYLTDHLLHELGLSHSTINLIELIGDDEMTLKEITKKSRLDKSTVSRQMNALVRKELVTKTAGTDKRYVYFKLNDKASEVFKNYHTQLEEKFQNILSGWTEEEAHMLTVLLGRLNRSMTNRMN</sequence>
<name>A0A1H7S716_9LACT</name>
<dbReference type="SMART" id="SM00347">
    <property type="entry name" value="HTH_MARR"/>
    <property type="match status" value="1"/>
</dbReference>
<feature type="domain" description="HTH marR-type" evidence="2">
    <location>
        <begin position="1"/>
        <end position="137"/>
    </location>
</feature>
<reference evidence="4 5" key="1">
    <citation type="submission" date="2016-10" db="EMBL/GenBank/DDBJ databases">
        <authorList>
            <person name="de Groot N.N."/>
        </authorList>
    </citation>
    <scope>NUCLEOTIDE SEQUENCE [LARGE SCALE GENOMIC DNA]</scope>
    <source>
        <strain evidence="4 5">DSM 19182</strain>
    </source>
</reference>
<dbReference type="SUPFAM" id="SSF46785">
    <property type="entry name" value="Winged helix' DNA-binding domain"/>
    <property type="match status" value="1"/>
</dbReference>
<dbReference type="Gene3D" id="1.10.10.10">
    <property type="entry name" value="Winged helix-like DNA-binding domain superfamily/Winged helix DNA-binding domain"/>
    <property type="match status" value="1"/>
</dbReference>
<proteinExistence type="predicted"/>
<dbReference type="RefSeq" id="WP_091487288.1">
    <property type="nucleotide sequence ID" value="NZ_BJUX01000010.1"/>
</dbReference>
<protein>
    <submittedName>
        <fullName evidence="4">DNA-binding transcriptional regulator, MarR family</fullName>
    </submittedName>
</protein>
<dbReference type="EMBL" id="BJUX01000010">
    <property type="protein sequence ID" value="GEK89087.1"/>
    <property type="molecule type" value="Genomic_DNA"/>
</dbReference>
<keyword evidence="1 4" id="KW-0238">DNA-binding</keyword>
<evidence type="ECO:0000313" key="4">
    <source>
        <dbReference type="EMBL" id="SEL68430.1"/>
    </source>
</evidence>
<evidence type="ECO:0000313" key="6">
    <source>
        <dbReference type="Proteomes" id="UP000321425"/>
    </source>
</evidence>
<dbReference type="Proteomes" id="UP000198548">
    <property type="component" value="Unassembled WGS sequence"/>
</dbReference>
<dbReference type="PANTHER" id="PTHR33164:SF43">
    <property type="entry name" value="HTH-TYPE TRANSCRIPTIONAL REPRESSOR YETL"/>
    <property type="match status" value="1"/>
</dbReference>
<dbReference type="InterPro" id="IPR000835">
    <property type="entry name" value="HTH_MarR-typ"/>
</dbReference>
<dbReference type="GO" id="GO:0003700">
    <property type="term" value="F:DNA-binding transcription factor activity"/>
    <property type="evidence" value="ECO:0007669"/>
    <property type="project" value="InterPro"/>
</dbReference>
<dbReference type="InterPro" id="IPR039422">
    <property type="entry name" value="MarR/SlyA-like"/>
</dbReference>
<evidence type="ECO:0000256" key="1">
    <source>
        <dbReference type="ARBA" id="ARBA00023125"/>
    </source>
</evidence>
<keyword evidence="6" id="KW-1185">Reference proteome</keyword>